<protein>
    <recommendedName>
        <fullName evidence="4">Alcohol dehydrogenase</fullName>
    </recommendedName>
</protein>
<reference evidence="2" key="1">
    <citation type="submission" date="2021-02" db="EMBL/GenBank/DDBJ databases">
        <authorList>
            <person name="Nowell W R."/>
        </authorList>
    </citation>
    <scope>NUCLEOTIDE SEQUENCE</scope>
</reference>
<evidence type="ECO:0000256" key="1">
    <source>
        <dbReference type="ARBA" id="ARBA00022857"/>
    </source>
</evidence>
<sequence>RVIVVGNRGTIEINPRLLMSKETSVHGVSLSSSSLDEYEMINSYLQKGLTDGHFKPLLSQLYSLEEAAQAHKDVILNSGTCGRLSLII</sequence>
<dbReference type="GO" id="GO:0003730">
    <property type="term" value="F:mRNA 3'-UTR binding"/>
    <property type="evidence" value="ECO:0007669"/>
    <property type="project" value="TreeGrafter"/>
</dbReference>
<feature type="non-terminal residue" evidence="2">
    <location>
        <position position="1"/>
    </location>
</feature>
<dbReference type="InterPro" id="IPR051603">
    <property type="entry name" value="Zinc-ADH_QOR/CCCR"/>
</dbReference>
<dbReference type="Gene3D" id="3.90.180.10">
    <property type="entry name" value="Medium-chain alcohol dehydrogenases, catalytic domain"/>
    <property type="match status" value="1"/>
</dbReference>
<dbReference type="PANTHER" id="PTHR44154">
    <property type="entry name" value="QUINONE OXIDOREDUCTASE"/>
    <property type="match status" value="1"/>
</dbReference>
<dbReference type="Proteomes" id="UP000681967">
    <property type="component" value="Unassembled WGS sequence"/>
</dbReference>
<dbReference type="PANTHER" id="PTHR44154:SF1">
    <property type="entry name" value="QUINONE OXIDOREDUCTASE"/>
    <property type="match status" value="1"/>
</dbReference>
<dbReference type="EMBL" id="CAJOBH010255256">
    <property type="protein sequence ID" value="CAF5146803.1"/>
    <property type="molecule type" value="Genomic_DNA"/>
</dbReference>
<evidence type="ECO:0000313" key="2">
    <source>
        <dbReference type="EMBL" id="CAF5146803.1"/>
    </source>
</evidence>
<dbReference type="GO" id="GO:0003960">
    <property type="term" value="F:quinone reductase (NADPH) activity"/>
    <property type="evidence" value="ECO:0007669"/>
    <property type="project" value="TreeGrafter"/>
</dbReference>
<evidence type="ECO:0000313" key="3">
    <source>
        <dbReference type="Proteomes" id="UP000681967"/>
    </source>
</evidence>
<keyword evidence="1" id="KW-0521">NADP</keyword>
<organism evidence="2 3">
    <name type="scientific">Rotaria magnacalcarata</name>
    <dbReference type="NCBI Taxonomy" id="392030"/>
    <lineage>
        <taxon>Eukaryota</taxon>
        <taxon>Metazoa</taxon>
        <taxon>Spiralia</taxon>
        <taxon>Gnathifera</taxon>
        <taxon>Rotifera</taxon>
        <taxon>Eurotatoria</taxon>
        <taxon>Bdelloidea</taxon>
        <taxon>Philodinida</taxon>
        <taxon>Philodinidae</taxon>
        <taxon>Rotaria</taxon>
    </lineage>
</organism>
<dbReference type="GO" id="GO:0005829">
    <property type="term" value="C:cytosol"/>
    <property type="evidence" value="ECO:0007669"/>
    <property type="project" value="TreeGrafter"/>
</dbReference>
<proteinExistence type="predicted"/>
<dbReference type="Gene3D" id="3.40.50.720">
    <property type="entry name" value="NAD(P)-binding Rossmann-like Domain"/>
    <property type="match status" value="1"/>
</dbReference>
<name>A0A8S3G163_9BILA</name>
<gene>
    <name evidence="2" type="ORF">BYL167_LOCUS71376</name>
</gene>
<comment type="caution">
    <text evidence="2">The sequence shown here is derived from an EMBL/GenBank/DDBJ whole genome shotgun (WGS) entry which is preliminary data.</text>
</comment>
<dbReference type="GO" id="GO:0070402">
    <property type="term" value="F:NADPH binding"/>
    <property type="evidence" value="ECO:0007669"/>
    <property type="project" value="TreeGrafter"/>
</dbReference>
<evidence type="ECO:0008006" key="4">
    <source>
        <dbReference type="Google" id="ProtNLM"/>
    </source>
</evidence>
<dbReference type="AlphaFoldDB" id="A0A8S3G163"/>
<accession>A0A8S3G163</accession>